<evidence type="ECO:0000256" key="1">
    <source>
        <dbReference type="SAM" id="MobiDB-lite"/>
    </source>
</evidence>
<feature type="region of interest" description="Disordered" evidence="1">
    <location>
        <begin position="221"/>
        <end position="241"/>
    </location>
</feature>
<dbReference type="Proteomes" id="UP000601435">
    <property type="component" value="Unassembled WGS sequence"/>
</dbReference>
<dbReference type="EMBL" id="CAJNJA010084919">
    <property type="protein sequence ID" value="CAE7937849.1"/>
    <property type="molecule type" value="Genomic_DNA"/>
</dbReference>
<organism evidence="2 3">
    <name type="scientific">Symbiodinium necroappetens</name>
    <dbReference type="NCBI Taxonomy" id="1628268"/>
    <lineage>
        <taxon>Eukaryota</taxon>
        <taxon>Sar</taxon>
        <taxon>Alveolata</taxon>
        <taxon>Dinophyceae</taxon>
        <taxon>Suessiales</taxon>
        <taxon>Symbiodiniaceae</taxon>
        <taxon>Symbiodinium</taxon>
    </lineage>
</organism>
<evidence type="ECO:0000313" key="3">
    <source>
        <dbReference type="Proteomes" id="UP000601435"/>
    </source>
</evidence>
<comment type="caution">
    <text evidence="2">The sequence shown here is derived from an EMBL/GenBank/DDBJ whole genome shotgun (WGS) entry which is preliminary data.</text>
</comment>
<keyword evidence="3" id="KW-1185">Reference proteome</keyword>
<gene>
    <name evidence="2" type="ORF">SNEC2469_LOCUS32916</name>
</gene>
<name>A0A813C1T0_9DINO</name>
<dbReference type="AlphaFoldDB" id="A0A813C1T0"/>
<feature type="region of interest" description="Disordered" evidence="1">
    <location>
        <begin position="256"/>
        <end position="284"/>
    </location>
</feature>
<protein>
    <submittedName>
        <fullName evidence="2">Uncharacterized protein</fullName>
    </submittedName>
</protein>
<dbReference type="OrthoDB" id="415259at2759"/>
<proteinExistence type="predicted"/>
<feature type="compositionally biased region" description="Low complexity" evidence="1">
    <location>
        <begin position="222"/>
        <end position="236"/>
    </location>
</feature>
<evidence type="ECO:0000313" key="2">
    <source>
        <dbReference type="EMBL" id="CAE7937849.1"/>
    </source>
</evidence>
<accession>A0A813C1T0</accession>
<sequence>MWWLDVCPEPVLAVLCRSEQIHQSEFSLAPKCQSVTVESSTDVGPTGWAPATQEARSCLPDDLAAFHSVMIVTASGAKGLGLGPNKACCERAAYVAHAASSRCHSLHGLPQHVLASLQTAAKSAEMLCPVESRYDFVSQKIPDGCAQDLYAAVWHVGGQEECRGYFHEEEATVLERFRQLHGGPYCARVLDPIGQTVKQFGHFNKKNWRWSELHKWWQSHKAPNSSSASAPRSRSPPGRRKTARFHAFVRNGSPYSCSVEGKAPWPGSRSSSQREDTEGRNQCCGEEQPTRSNFCFVCGKELRSEMPAPKEVEVVGFVFEGGEKVLCEEDDWDELRRIVSQKHVKTELDQEDDFELGKSLDPLPIVEVPVEDVWCLQSRISSKLRTGQSLTDLTAQLKNGHVNPKKAGFLLLNMAKAQWYDRRKGVKVTRFYTFDHRRLWCMWKAGFHTVRARVVLEGSMFSDFARKADEFGVHVSKLRVNRLS</sequence>
<reference evidence="2" key="1">
    <citation type="submission" date="2021-02" db="EMBL/GenBank/DDBJ databases">
        <authorList>
            <person name="Dougan E. K."/>
            <person name="Rhodes N."/>
            <person name="Thang M."/>
            <person name="Chan C."/>
        </authorList>
    </citation>
    <scope>NUCLEOTIDE SEQUENCE</scope>
</reference>